<comment type="caution">
    <text evidence="2">The sequence shown here is derived from an EMBL/GenBank/DDBJ whole genome shotgun (WGS) entry which is preliminary data.</text>
</comment>
<evidence type="ECO:0000313" key="2">
    <source>
        <dbReference type="EMBL" id="MBB3166318.1"/>
    </source>
</evidence>
<feature type="transmembrane region" description="Helical" evidence="1">
    <location>
        <begin position="7"/>
        <end position="31"/>
    </location>
</feature>
<gene>
    <name evidence="2" type="ORF">FHS25_006835</name>
</gene>
<proteinExistence type="predicted"/>
<dbReference type="Proteomes" id="UP000542811">
    <property type="component" value="Unassembled WGS sequence"/>
</dbReference>
<sequence length="40" mass="4219">MYLYVKALHVFAVVAFIGGMLAMALALRVAIVAPRNVDGG</sequence>
<reference evidence="2 3" key="1">
    <citation type="submission" date="2020-08" db="EMBL/GenBank/DDBJ databases">
        <title>Genomic Encyclopedia of Type Strains, Phase III (KMG-III): the genomes of soil and plant-associated and newly described type strains.</title>
        <authorList>
            <person name="Whitman W."/>
        </authorList>
    </citation>
    <scope>NUCLEOTIDE SEQUENCE [LARGE SCALE GENOMIC DNA]</scope>
    <source>
        <strain evidence="2 3">CECT 8280</strain>
    </source>
</reference>
<keyword evidence="3" id="KW-1185">Reference proteome</keyword>
<keyword evidence="1" id="KW-0812">Transmembrane</keyword>
<name>A0ABR6GJ53_9HYPH</name>
<protein>
    <submittedName>
        <fullName evidence="2">Membrane protein</fullName>
    </submittedName>
</protein>
<organism evidence="2 3">
    <name type="scientific">Rhizobium laguerreae</name>
    <dbReference type="NCBI Taxonomy" id="1076926"/>
    <lineage>
        <taxon>Bacteria</taxon>
        <taxon>Pseudomonadati</taxon>
        <taxon>Pseudomonadota</taxon>
        <taxon>Alphaproteobacteria</taxon>
        <taxon>Hyphomicrobiales</taxon>
        <taxon>Rhizobiaceae</taxon>
        <taxon>Rhizobium/Agrobacterium group</taxon>
        <taxon>Rhizobium</taxon>
    </lineage>
</organism>
<keyword evidence="1" id="KW-1133">Transmembrane helix</keyword>
<keyword evidence="1" id="KW-0472">Membrane</keyword>
<accession>A0ABR6GJ53</accession>
<evidence type="ECO:0000313" key="3">
    <source>
        <dbReference type="Proteomes" id="UP000542811"/>
    </source>
</evidence>
<evidence type="ECO:0000256" key="1">
    <source>
        <dbReference type="SAM" id="Phobius"/>
    </source>
</evidence>
<dbReference type="EMBL" id="JACHXX010000016">
    <property type="protein sequence ID" value="MBB3166318.1"/>
    <property type="molecule type" value="Genomic_DNA"/>
</dbReference>